<dbReference type="EMBL" id="CASHTH010001581">
    <property type="protein sequence ID" value="CAI8016969.1"/>
    <property type="molecule type" value="Genomic_DNA"/>
</dbReference>
<feature type="compositionally biased region" description="Low complexity" evidence="1">
    <location>
        <begin position="583"/>
        <end position="598"/>
    </location>
</feature>
<accession>A0AA35RTG5</accession>
<dbReference type="AlphaFoldDB" id="A0AA35RTG5"/>
<evidence type="ECO:0000313" key="3">
    <source>
        <dbReference type="EMBL" id="CAI8016969.1"/>
    </source>
</evidence>
<dbReference type="Pfam" id="PF05205">
    <property type="entry name" value="COMPASS-Shg1"/>
    <property type="match status" value="1"/>
</dbReference>
<feature type="region of interest" description="Disordered" evidence="1">
    <location>
        <begin position="131"/>
        <end position="695"/>
    </location>
</feature>
<name>A0AA35RTG5_GEOBA</name>
<evidence type="ECO:0000256" key="1">
    <source>
        <dbReference type="SAM" id="MobiDB-lite"/>
    </source>
</evidence>
<keyword evidence="3" id="KW-0131">Cell cycle</keyword>
<feature type="compositionally biased region" description="Basic and acidic residues" evidence="1">
    <location>
        <begin position="306"/>
        <end position="405"/>
    </location>
</feature>
<feature type="compositionally biased region" description="Basic and acidic residues" evidence="1">
    <location>
        <begin position="539"/>
        <end position="566"/>
    </location>
</feature>
<organism evidence="3 4">
    <name type="scientific">Geodia barretti</name>
    <name type="common">Barrett's horny sponge</name>
    <dbReference type="NCBI Taxonomy" id="519541"/>
    <lineage>
        <taxon>Eukaryota</taxon>
        <taxon>Metazoa</taxon>
        <taxon>Porifera</taxon>
        <taxon>Demospongiae</taxon>
        <taxon>Heteroscleromorpha</taxon>
        <taxon>Tetractinellida</taxon>
        <taxon>Astrophorina</taxon>
        <taxon>Geodiidae</taxon>
        <taxon>Geodia</taxon>
    </lineage>
</organism>
<keyword evidence="4" id="KW-1185">Reference proteome</keyword>
<sequence length="695" mass="74662">MEAQKQDHTSLPLPTVEAVLDKVKSDGTFDQFRKTCLAAVEAEPSMRAYGEQIEVLSRRYLQDHRHKWSDNITKNEVRAKLKDYIVKMIANPDVGISIPVQNMVENSLEKKGPKVLLPQIVDTMKALQKVAQEDAATTSTPSSTATPTSNAPSATPPEKTGGNPEVVGALDLPLPISIPGLNTGRKETSGGGSEQGVKVGTKKDGTGEQATVKVKPKAKTGASEPTSSTSTTTTNTGGGGKVGKPGAQKNNTQGKVAGSKQKEKEDKSPAEEKVEGREKESTDVENGLAVKEKGKGGTAGSKGKKVVKEEKPKETTAKQTEEKTGARDESAVVAREEAKPETTGRSEVVAKEGQKDPAKKTSAKDESANAGKETKPEMEAKVETEKVKKSDTKVDAEEKAEANEEGREEEGNDAASDPVMTGGSSHRRKQSLPKRRSARLASVNEDSSDEKTNKTASEKTTTNTPTSTSKSQGEATGSAKDSDSGCGTAAAPFGRRGRKMAIVLERTKFSPKTSGGGRKRLRVLESSSDEDSASTRRHGNSDDEKGYESETEQLVKEEDKEVEGEGRRRKRKRGRDRDKRSGQAESSLSQSSEPQSWSKRLVGQKRALEVREEVAGGNNKSRSSSPAQKKAKGKSSGKQMQEDRKLSPAFKQKSPSPVVVTRYNRRVKPNRRYTSPTRGSGSSSSHDESGQNIDS</sequence>
<evidence type="ECO:0000313" key="4">
    <source>
        <dbReference type="Proteomes" id="UP001174909"/>
    </source>
</evidence>
<feature type="compositionally biased region" description="Basic and acidic residues" evidence="1">
    <location>
        <begin position="260"/>
        <end position="282"/>
    </location>
</feature>
<feature type="compositionally biased region" description="Low complexity" evidence="1">
    <location>
        <begin position="458"/>
        <end position="471"/>
    </location>
</feature>
<comment type="caution">
    <text evidence="3">The sequence shown here is derived from an EMBL/GenBank/DDBJ whole genome shotgun (WGS) entry which is preliminary data.</text>
</comment>
<reference evidence="3" key="1">
    <citation type="submission" date="2023-03" db="EMBL/GenBank/DDBJ databases">
        <authorList>
            <person name="Steffen K."/>
            <person name="Cardenas P."/>
        </authorList>
    </citation>
    <scope>NUCLEOTIDE SEQUENCE</scope>
</reference>
<feature type="domain" description="BOD1/SHG1" evidence="2">
    <location>
        <begin position="20"/>
        <end position="90"/>
    </location>
</feature>
<gene>
    <name evidence="3" type="ORF">GBAR_LOCUS10359</name>
</gene>
<feature type="compositionally biased region" description="Low complexity" evidence="1">
    <location>
        <begin position="220"/>
        <end position="235"/>
    </location>
</feature>
<keyword evidence="3" id="KW-0132">Cell division</keyword>
<feature type="compositionally biased region" description="Low complexity" evidence="1">
    <location>
        <begin position="135"/>
        <end position="157"/>
    </location>
</feature>
<dbReference type="Proteomes" id="UP001174909">
    <property type="component" value="Unassembled WGS sequence"/>
</dbReference>
<evidence type="ECO:0000259" key="2">
    <source>
        <dbReference type="Pfam" id="PF05205"/>
    </source>
</evidence>
<proteinExistence type="predicted"/>
<feature type="compositionally biased region" description="Basic residues" evidence="1">
    <location>
        <begin position="425"/>
        <end position="438"/>
    </location>
</feature>
<dbReference type="InterPro" id="IPR055264">
    <property type="entry name" value="BOD1/SHG1_dom"/>
</dbReference>
<protein>
    <submittedName>
        <fullName evidence="3">Biorientation of chromosomes in cell division protein 1-like 1</fullName>
    </submittedName>
</protein>
<dbReference type="GO" id="GO:0051301">
    <property type="term" value="P:cell division"/>
    <property type="evidence" value="ECO:0007669"/>
    <property type="project" value="UniProtKB-KW"/>
</dbReference>